<organism evidence="3 4">
    <name type="scientific">Geodermatophilus obscurus</name>
    <dbReference type="NCBI Taxonomy" id="1861"/>
    <lineage>
        <taxon>Bacteria</taxon>
        <taxon>Bacillati</taxon>
        <taxon>Actinomycetota</taxon>
        <taxon>Actinomycetes</taxon>
        <taxon>Geodermatophilales</taxon>
        <taxon>Geodermatophilaceae</taxon>
        <taxon>Geodermatophilus</taxon>
    </lineage>
</organism>
<feature type="region of interest" description="Disordered" evidence="1">
    <location>
        <begin position="434"/>
        <end position="457"/>
    </location>
</feature>
<dbReference type="InterPro" id="IPR018723">
    <property type="entry name" value="DUF2254_membrane"/>
</dbReference>
<evidence type="ECO:0000313" key="4">
    <source>
        <dbReference type="Proteomes" id="UP000184428"/>
    </source>
</evidence>
<dbReference type="EMBL" id="FRDM01000003">
    <property type="protein sequence ID" value="SHN60332.1"/>
    <property type="molecule type" value="Genomic_DNA"/>
</dbReference>
<protein>
    <submittedName>
        <fullName evidence="3">Uncharacterized membrane protein</fullName>
    </submittedName>
</protein>
<proteinExistence type="predicted"/>
<feature type="transmembrane region" description="Helical" evidence="2">
    <location>
        <begin position="145"/>
        <end position="165"/>
    </location>
</feature>
<keyword evidence="2" id="KW-0812">Transmembrane</keyword>
<dbReference type="Proteomes" id="UP000184428">
    <property type="component" value="Unassembled WGS sequence"/>
</dbReference>
<reference evidence="3 4" key="1">
    <citation type="submission" date="2016-12" db="EMBL/GenBank/DDBJ databases">
        <authorList>
            <person name="Song W.-J."/>
            <person name="Kurnit D.M."/>
        </authorList>
    </citation>
    <scope>NUCLEOTIDE SEQUENCE [LARGE SCALE GENOMIC DNA]</scope>
    <source>
        <strain evidence="3 4">DSM 43162</strain>
    </source>
</reference>
<evidence type="ECO:0000313" key="3">
    <source>
        <dbReference type="EMBL" id="SHN60332.1"/>
    </source>
</evidence>
<dbReference type="RefSeq" id="WP_208983312.1">
    <property type="nucleotide sequence ID" value="NZ_FRDM01000003.1"/>
</dbReference>
<dbReference type="Pfam" id="PF10011">
    <property type="entry name" value="DUF2254"/>
    <property type="match status" value="1"/>
</dbReference>
<name>A0A1M7SPF3_9ACTN</name>
<evidence type="ECO:0000256" key="1">
    <source>
        <dbReference type="SAM" id="MobiDB-lite"/>
    </source>
</evidence>
<dbReference type="AlphaFoldDB" id="A0A1M7SPF3"/>
<keyword evidence="2" id="KW-1133">Transmembrane helix</keyword>
<accession>A0A1M7SPF3</accession>
<feature type="transmembrane region" description="Helical" evidence="2">
    <location>
        <begin position="65"/>
        <end position="92"/>
    </location>
</feature>
<sequence length="457" mass="48992">MSRRPRPLPELRIAAAFYRFRESLFFLPAIIVLVGAGLAEATAALDQALSSERSIPLTLDINSNAATWLLSTVAGATITTAGVVFSLTVVSLQLASSQFSPRVMRSFIRDRLSQVVIGLLIATFVYSVLTLRHISGEATAPGPRISLTVAVVLTVTTVLLIVAHLDHLARGLQVGEVARSIAGEGEQVIDAMVQGSLGEHPGPDVRSPDPRGGLLVPAPRDGWVTQAPSDRMLAAVPPGTTVRFETRNGAYVHEGEPLVTLWPVPADAEAARDRLAATVVVANTRTMQEDVDFVIRQLVDIGLRALSSAINDPTTAVEVTLRLGSLLRKLFDTELPPRTVAGAEGRVLLRPWDLSHDEYVAHAFDQLRQAAPSQSQVVATLLRVLRMLALHAEGSRRPELVPVLQSHSDRLLDAVRQAGLHPEDLARLETIAHAPRDPADHDAGGRGDDGAAGAQVR</sequence>
<evidence type="ECO:0000256" key="2">
    <source>
        <dbReference type="SAM" id="Phobius"/>
    </source>
</evidence>
<feature type="transmembrane region" description="Helical" evidence="2">
    <location>
        <begin position="112"/>
        <end position="133"/>
    </location>
</feature>
<feature type="compositionally biased region" description="Basic and acidic residues" evidence="1">
    <location>
        <begin position="434"/>
        <end position="449"/>
    </location>
</feature>
<gene>
    <name evidence="3" type="ORF">SAMN05660350_00967</name>
</gene>
<keyword evidence="2" id="KW-0472">Membrane</keyword>